<protein>
    <submittedName>
        <fullName evidence="3">Peptidase, M23 family</fullName>
    </submittedName>
</protein>
<dbReference type="Gene3D" id="2.70.70.10">
    <property type="entry name" value="Glucose Permease (Domain IIA)"/>
    <property type="match status" value="1"/>
</dbReference>
<dbReference type="PANTHER" id="PTHR21666">
    <property type="entry name" value="PEPTIDASE-RELATED"/>
    <property type="match status" value="1"/>
</dbReference>
<organism evidence="3 4">
    <name type="scientific">Alloscardovia omnicolens F0580</name>
    <dbReference type="NCBI Taxonomy" id="1321816"/>
    <lineage>
        <taxon>Bacteria</taxon>
        <taxon>Bacillati</taxon>
        <taxon>Actinomycetota</taxon>
        <taxon>Actinomycetes</taxon>
        <taxon>Bifidobacteriales</taxon>
        <taxon>Bifidobacteriaceae</taxon>
        <taxon>Alloscardovia</taxon>
    </lineage>
</organism>
<evidence type="ECO:0000313" key="3">
    <source>
        <dbReference type="EMBL" id="ERH30227.1"/>
    </source>
</evidence>
<proteinExistence type="predicted"/>
<dbReference type="SUPFAM" id="SSF51261">
    <property type="entry name" value="Duplicated hybrid motif"/>
    <property type="match status" value="1"/>
</dbReference>
<evidence type="ECO:0000259" key="2">
    <source>
        <dbReference type="Pfam" id="PF01551"/>
    </source>
</evidence>
<evidence type="ECO:0000313" key="4">
    <source>
        <dbReference type="Proteomes" id="UP000016519"/>
    </source>
</evidence>
<dbReference type="EMBL" id="AWSI01000036">
    <property type="protein sequence ID" value="ERH30227.1"/>
    <property type="molecule type" value="Genomic_DNA"/>
</dbReference>
<name>U1SHT5_9BIFI</name>
<reference evidence="3 4" key="1">
    <citation type="submission" date="2013-08" db="EMBL/GenBank/DDBJ databases">
        <authorList>
            <person name="Weinstock G."/>
            <person name="Sodergren E."/>
            <person name="Wylie T."/>
            <person name="Fulton L."/>
            <person name="Fulton R."/>
            <person name="Fronick C."/>
            <person name="O'Laughlin M."/>
            <person name="Godfrey J."/>
            <person name="Miner T."/>
            <person name="Herter B."/>
            <person name="Appelbaum E."/>
            <person name="Cordes M."/>
            <person name="Lek S."/>
            <person name="Wollam A."/>
            <person name="Pepin K.H."/>
            <person name="Palsikar V.B."/>
            <person name="Mitreva M."/>
            <person name="Wilson R.K."/>
        </authorList>
    </citation>
    <scope>NUCLEOTIDE SEQUENCE [LARGE SCALE GENOMIC DNA]</scope>
    <source>
        <strain evidence="3 4">F0580</strain>
    </source>
</reference>
<feature type="signal peptide" evidence="1">
    <location>
        <begin position="1"/>
        <end position="20"/>
    </location>
</feature>
<keyword evidence="4" id="KW-1185">Reference proteome</keyword>
<dbReference type="InterPro" id="IPR050570">
    <property type="entry name" value="Cell_wall_metabolism_enzyme"/>
</dbReference>
<dbReference type="PANTHER" id="PTHR21666:SF270">
    <property type="entry name" value="MUREIN HYDROLASE ACTIVATOR ENVC"/>
    <property type="match status" value="1"/>
</dbReference>
<dbReference type="Pfam" id="PF01551">
    <property type="entry name" value="Peptidase_M23"/>
    <property type="match status" value="1"/>
</dbReference>
<dbReference type="PATRIC" id="fig|1321816.3.peg.1153"/>
<sequence length="180" mass="19898">MLSTLLCLAICTTFSISAHADAYTREQAVSQNTRSVHTQTQCVKLMDWPVRHPEVLQDFDAPDKPWLAGHRGVDLASHEGDELIAPAAGYISFAGKVAGKDVVVITHPQGFRSTFEPAQAVARQGQALKRGELFALRSSGESNHCEDTCIHWGVKISKQRYLNPQRMIEASPIIILHPRE</sequence>
<dbReference type="STRING" id="419015.HMPREF3214_01290"/>
<dbReference type="GO" id="GO:0004222">
    <property type="term" value="F:metalloendopeptidase activity"/>
    <property type="evidence" value="ECO:0007669"/>
    <property type="project" value="TreeGrafter"/>
</dbReference>
<dbReference type="HOGENOM" id="CLU_077601_4_1_11"/>
<evidence type="ECO:0000256" key="1">
    <source>
        <dbReference type="SAM" id="SignalP"/>
    </source>
</evidence>
<gene>
    <name evidence="3" type="ORF">HMPREF9244_01307</name>
</gene>
<feature type="chain" id="PRO_5004619884" evidence="1">
    <location>
        <begin position="21"/>
        <end position="180"/>
    </location>
</feature>
<dbReference type="CDD" id="cd12797">
    <property type="entry name" value="M23_peptidase"/>
    <property type="match status" value="1"/>
</dbReference>
<keyword evidence="1" id="KW-0732">Signal</keyword>
<comment type="caution">
    <text evidence="3">The sequence shown here is derived from an EMBL/GenBank/DDBJ whole genome shotgun (WGS) entry which is preliminary data.</text>
</comment>
<feature type="domain" description="M23ase beta-sheet core" evidence="2">
    <location>
        <begin position="69"/>
        <end position="164"/>
    </location>
</feature>
<dbReference type="InterPro" id="IPR016047">
    <property type="entry name" value="M23ase_b-sheet_dom"/>
</dbReference>
<accession>U1SHT5</accession>
<dbReference type="Proteomes" id="UP000016519">
    <property type="component" value="Unassembled WGS sequence"/>
</dbReference>
<dbReference type="AlphaFoldDB" id="U1SHT5"/>
<dbReference type="InterPro" id="IPR011055">
    <property type="entry name" value="Dup_hybrid_motif"/>
</dbReference>